<protein>
    <submittedName>
        <fullName evidence="1">Uncharacterized protein</fullName>
    </submittedName>
</protein>
<dbReference type="Proteomes" id="UP000009183">
    <property type="component" value="Chromosome 15"/>
</dbReference>
<dbReference type="AlphaFoldDB" id="D7UB51"/>
<proteinExistence type="predicted"/>
<evidence type="ECO:0000313" key="2">
    <source>
        <dbReference type="Proteomes" id="UP000009183"/>
    </source>
</evidence>
<dbReference type="InParanoid" id="D7UB51"/>
<dbReference type="HOGENOM" id="CLU_2626989_0_0_1"/>
<keyword evidence="2" id="KW-1185">Reference proteome</keyword>
<dbReference type="EMBL" id="FN596748">
    <property type="protein sequence ID" value="CBI39975.3"/>
    <property type="molecule type" value="Genomic_DNA"/>
</dbReference>
<gene>
    <name evidence="1" type="ordered locus">VIT_15s0024g01320</name>
</gene>
<name>D7UB51_VITVI</name>
<organism evidence="1 2">
    <name type="scientific">Vitis vinifera</name>
    <name type="common">Grape</name>
    <dbReference type="NCBI Taxonomy" id="29760"/>
    <lineage>
        <taxon>Eukaryota</taxon>
        <taxon>Viridiplantae</taxon>
        <taxon>Streptophyta</taxon>
        <taxon>Embryophyta</taxon>
        <taxon>Tracheophyta</taxon>
        <taxon>Spermatophyta</taxon>
        <taxon>Magnoliopsida</taxon>
        <taxon>eudicotyledons</taxon>
        <taxon>Gunneridae</taxon>
        <taxon>Pentapetalae</taxon>
        <taxon>rosids</taxon>
        <taxon>Vitales</taxon>
        <taxon>Vitaceae</taxon>
        <taxon>Viteae</taxon>
        <taxon>Vitis</taxon>
    </lineage>
</organism>
<evidence type="ECO:0000313" key="1">
    <source>
        <dbReference type="EMBL" id="CBI39975.3"/>
    </source>
</evidence>
<sequence>MVTITTKSIVVSMQTREADVDDNISKPGLISELIGIKVGGAQKYKSDTASGSGKLNNSSVSSGMTTSVAIMTFDSIHD</sequence>
<dbReference type="PaxDb" id="29760-VIT_15s0024g01320.t01"/>
<accession>D7UB51</accession>
<reference evidence="2" key="1">
    <citation type="journal article" date="2007" name="Nature">
        <title>The grapevine genome sequence suggests ancestral hexaploidization in major angiosperm phyla.</title>
        <authorList>
            <consortium name="The French-Italian Public Consortium for Grapevine Genome Characterization."/>
            <person name="Jaillon O."/>
            <person name="Aury J.-M."/>
            <person name="Noel B."/>
            <person name="Policriti A."/>
            <person name="Clepet C."/>
            <person name="Casagrande A."/>
            <person name="Choisne N."/>
            <person name="Aubourg S."/>
            <person name="Vitulo N."/>
            <person name="Jubin C."/>
            <person name="Vezzi A."/>
            <person name="Legeai F."/>
            <person name="Hugueney P."/>
            <person name="Dasilva C."/>
            <person name="Horner D."/>
            <person name="Mica E."/>
            <person name="Jublot D."/>
            <person name="Poulain J."/>
            <person name="Bruyere C."/>
            <person name="Billault A."/>
            <person name="Segurens B."/>
            <person name="Gouyvenoux M."/>
            <person name="Ugarte E."/>
            <person name="Cattonaro F."/>
            <person name="Anthouard V."/>
            <person name="Vico V."/>
            <person name="Del Fabbro C."/>
            <person name="Alaux M."/>
            <person name="Di Gaspero G."/>
            <person name="Dumas V."/>
            <person name="Felice N."/>
            <person name="Paillard S."/>
            <person name="Juman I."/>
            <person name="Moroldo M."/>
            <person name="Scalabrin S."/>
            <person name="Canaguier A."/>
            <person name="Le Clainche I."/>
            <person name="Malacrida G."/>
            <person name="Durand E."/>
            <person name="Pesole G."/>
            <person name="Laucou V."/>
            <person name="Chatelet P."/>
            <person name="Merdinoglu D."/>
            <person name="Delledonne M."/>
            <person name="Pezzotti M."/>
            <person name="Lecharny A."/>
            <person name="Scarpelli C."/>
            <person name="Artiguenave F."/>
            <person name="Pe M.E."/>
            <person name="Valle G."/>
            <person name="Morgante M."/>
            <person name="Caboche M."/>
            <person name="Adam-Blondon A.-F."/>
            <person name="Weissenbach J."/>
            <person name="Quetier F."/>
            <person name="Wincker P."/>
        </authorList>
    </citation>
    <scope>NUCLEOTIDE SEQUENCE [LARGE SCALE GENOMIC DNA]</scope>
    <source>
        <strain evidence="2">cv. Pinot noir / PN40024</strain>
    </source>
</reference>